<comment type="caution">
    <text evidence="2">The sequence shown here is derived from an EMBL/GenBank/DDBJ whole genome shotgun (WGS) entry which is preliminary data.</text>
</comment>
<feature type="region of interest" description="Disordered" evidence="1">
    <location>
        <begin position="38"/>
        <end position="62"/>
    </location>
</feature>
<proteinExistence type="predicted"/>
<evidence type="ECO:0000313" key="2">
    <source>
        <dbReference type="EMBL" id="KAG0565737.1"/>
    </source>
</evidence>
<sequence>PTRTATRLRNNSHARHVVASELSASRTRPCIIGVHSKRKRTLPSSKLTSQQSSTSTSTSVLPQSKTLKTSTLRFALLPKLWKLFLDFESQAEETTPKLVTSPPKPTICINMVDFCIFNLQFR</sequence>
<protein>
    <submittedName>
        <fullName evidence="2">Uncharacterized protein</fullName>
    </submittedName>
</protein>
<dbReference type="AlphaFoldDB" id="A0A8T0H4V3"/>
<gene>
    <name evidence="2" type="ORF">KC19_7G011200</name>
</gene>
<dbReference type="Proteomes" id="UP000822688">
    <property type="component" value="Chromosome 7"/>
</dbReference>
<evidence type="ECO:0000313" key="3">
    <source>
        <dbReference type="Proteomes" id="UP000822688"/>
    </source>
</evidence>
<accession>A0A8T0H4V3</accession>
<keyword evidence="3" id="KW-1185">Reference proteome</keyword>
<reference evidence="2" key="1">
    <citation type="submission" date="2020-06" db="EMBL/GenBank/DDBJ databases">
        <title>WGS assembly of Ceratodon purpureus strain R40.</title>
        <authorList>
            <person name="Carey S.B."/>
            <person name="Jenkins J."/>
            <person name="Shu S."/>
            <person name="Lovell J.T."/>
            <person name="Sreedasyam A."/>
            <person name="Maumus F."/>
            <person name="Tiley G.P."/>
            <person name="Fernandez-Pozo N."/>
            <person name="Barry K."/>
            <person name="Chen C."/>
            <person name="Wang M."/>
            <person name="Lipzen A."/>
            <person name="Daum C."/>
            <person name="Saski C.A."/>
            <person name="Payton A.C."/>
            <person name="Mcbreen J.C."/>
            <person name="Conrad R.E."/>
            <person name="Kollar L.M."/>
            <person name="Olsson S."/>
            <person name="Huttunen S."/>
            <person name="Landis J.B."/>
            <person name="Wickett N.J."/>
            <person name="Johnson M.G."/>
            <person name="Rensing S.A."/>
            <person name="Grimwood J."/>
            <person name="Schmutz J."/>
            <person name="Mcdaniel S.F."/>
        </authorList>
    </citation>
    <scope>NUCLEOTIDE SEQUENCE</scope>
    <source>
        <strain evidence="2">R40</strain>
    </source>
</reference>
<feature type="compositionally biased region" description="Low complexity" evidence="1">
    <location>
        <begin position="42"/>
        <end position="62"/>
    </location>
</feature>
<feature type="non-terminal residue" evidence="2">
    <location>
        <position position="1"/>
    </location>
</feature>
<evidence type="ECO:0000256" key="1">
    <source>
        <dbReference type="SAM" id="MobiDB-lite"/>
    </source>
</evidence>
<organism evidence="2 3">
    <name type="scientific">Ceratodon purpureus</name>
    <name type="common">Fire moss</name>
    <name type="synonym">Dicranum purpureum</name>
    <dbReference type="NCBI Taxonomy" id="3225"/>
    <lineage>
        <taxon>Eukaryota</taxon>
        <taxon>Viridiplantae</taxon>
        <taxon>Streptophyta</taxon>
        <taxon>Embryophyta</taxon>
        <taxon>Bryophyta</taxon>
        <taxon>Bryophytina</taxon>
        <taxon>Bryopsida</taxon>
        <taxon>Dicranidae</taxon>
        <taxon>Pseudoditrichales</taxon>
        <taxon>Ditrichaceae</taxon>
        <taxon>Ceratodon</taxon>
    </lineage>
</organism>
<name>A0A8T0H4V3_CERPU</name>
<dbReference type="EMBL" id="CM026428">
    <property type="protein sequence ID" value="KAG0565737.1"/>
    <property type="molecule type" value="Genomic_DNA"/>
</dbReference>